<dbReference type="Gene3D" id="1.10.238.10">
    <property type="entry name" value="EF-hand"/>
    <property type="match status" value="1"/>
</dbReference>
<evidence type="ECO:0000256" key="5">
    <source>
        <dbReference type="ARBA" id="ARBA00022837"/>
    </source>
</evidence>
<keyword evidence="3" id="KW-0479">Metal-binding</keyword>
<evidence type="ECO:0000256" key="6">
    <source>
        <dbReference type="ARBA" id="ARBA00023288"/>
    </source>
</evidence>
<reference evidence="8" key="1">
    <citation type="submission" date="2021-02" db="EMBL/GenBank/DDBJ databases">
        <authorList>
            <person name="Nowell W R."/>
        </authorList>
    </citation>
    <scope>NUCLEOTIDE SEQUENCE</scope>
</reference>
<feature type="domain" description="EF-hand" evidence="7">
    <location>
        <begin position="47"/>
        <end position="82"/>
    </location>
</feature>
<name>A0A815VBX4_9BILA</name>
<dbReference type="PROSITE" id="PS00018">
    <property type="entry name" value="EF_HAND_1"/>
    <property type="match status" value="1"/>
</dbReference>
<dbReference type="InterPro" id="IPR011992">
    <property type="entry name" value="EF-hand-dom_pair"/>
</dbReference>
<accession>A0A815VBX4</accession>
<sequence length="176" mass="19711">MKNKFMTLNDKGIEAWYKKFMTAAYPNGELNKEDFIATFQELYPCGNSGPYCNYVFNTIDKDQSGTINFVEFMSALSLSVLGDIEKQLTLVFAICAGDSSEKVSSEELIKFLELVAELEGGEDAIDSHAAKLIVEKIMKSSDEERDDKNITEKEFLSCLKEDDELAITFLPIIGSK</sequence>
<dbReference type="InterPro" id="IPR018247">
    <property type="entry name" value="EF_Hand_1_Ca_BS"/>
</dbReference>
<organism evidence="8 9">
    <name type="scientific">Rotaria sordida</name>
    <dbReference type="NCBI Taxonomy" id="392033"/>
    <lineage>
        <taxon>Eukaryota</taxon>
        <taxon>Metazoa</taxon>
        <taxon>Spiralia</taxon>
        <taxon>Gnathifera</taxon>
        <taxon>Rotifera</taxon>
        <taxon>Eurotatoria</taxon>
        <taxon>Bdelloidea</taxon>
        <taxon>Philodinida</taxon>
        <taxon>Philodinidae</taxon>
        <taxon>Rotaria</taxon>
    </lineage>
</organism>
<evidence type="ECO:0000313" key="9">
    <source>
        <dbReference type="Proteomes" id="UP000663889"/>
    </source>
</evidence>
<dbReference type="PROSITE" id="PS50222">
    <property type="entry name" value="EF_HAND_2"/>
    <property type="match status" value="1"/>
</dbReference>
<keyword evidence="4" id="KW-0677">Repeat</keyword>
<keyword evidence="2" id="KW-0519">Myristate</keyword>
<dbReference type="InterPro" id="IPR028846">
    <property type="entry name" value="Recoverin"/>
</dbReference>
<gene>
    <name evidence="8" type="ORF">SEV965_LOCUS37393</name>
</gene>
<dbReference type="Proteomes" id="UP000663889">
    <property type="component" value="Unassembled WGS sequence"/>
</dbReference>
<evidence type="ECO:0000259" key="7">
    <source>
        <dbReference type="PROSITE" id="PS50222"/>
    </source>
</evidence>
<comment type="similarity">
    <text evidence="1">Belongs to the recoverin family.</text>
</comment>
<dbReference type="AlphaFoldDB" id="A0A815VBX4"/>
<dbReference type="GO" id="GO:0005509">
    <property type="term" value="F:calcium ion binding"/>
    <property type="evidence" value="ECO:0007669"/>
    <property type="project" value="InterPro"/>
</dbReference>
<evidence type="ECO:0000313" key="8">
    <source>
        <dbReference type="EMBL" id="CAF1528474.1"/>
    </source>
</evidence>
<protein>
    <recommendedName>
        <fullName evidence="7">EF-hand domain-containing protein</fullName>
    </recommendedName>
</protein>
<evidence type="ECO:0000256" key="4">
    <source>
        <dbReference type="ARBA" id="ARBA00022737"/>
    </source>
</evidence>
<dbReference type="SUPFAM" id="SSF47473">
    <property type="entry name" value="EF-hand"/>
    <property type="match status" value="1"/>
</dbReference>
<dbReference type="PANTHER" id="PTHR23055:SF178">
    <property type="entry name" value="NEUROCALCIN HOMOLOG"/>
    <property type="match status" value="1"/>
</dbReference>
<comment type="caution">
    <text evidence="8">The sequence shown here is derived from an EMBL/GenBank/DDBJ whole genome shotgun (WGS) entry which is preliminary data.</text>
</comment>
<keyword evidence="6" id="KW-0449">Lipoprotein</keyword>
<evidence type="ECO:0000256" key="2">
    <source>
        <dbReference type="ARBA" id="ARBA00022707"/>
    </source>
</evidence>
<keyword evidence="5" id="KW-0106">Calcium</keyword>
<evidence type="ECO:0000256" key="3">
    <source>
        <dbReference type="ARBA" id="ARBA00022723"/>
    </source>
</evidence>
<evidence type="ECO:0000256" key="1">
    <source>
        <dbReference type="ARBA" id="ARBA00006049"/>
    </source>
</evidence>
<dbReference type="EMBL" id="CAJNOU010007683">
    <property type="protein sequence ID" value="CAF1528474.1"/>
    <property type="molecule type" value="Genomic_DNA"/>
</dbReference>
<proteinExistence type="inferred from homology"/>
<dbReference type="PRINTS" id="PR00450">
    <property type="entry name" value="RECOVERIN"/>
</dbReference>
<dbReference type="InterPro" id="IPR002048">
    <property type="entry name" value="EF_hand_dom"/>
</dbReference>
<dbReference type="PANTHER" id="PTHR23055">
    <property type="entry name" value="CALCIUM BINDING PROTEINS"/>
    <property type="match status" value="1"/>
</dbReference>